<keyword evidence="2" id="KW-0255">Endonuclease</keyword>
<keyword evidence="1" id="KW-0540">Nuclease</keyword>
<dbReference type="Pfam" id="PF03852">
    <property type="entry name" value="Vsr"/>
    <property type="match status" value="1"/>
</dbReference>
<evidence type="ECO:0000256" key="3">
    <source>
        <dbReference type="ARBA" id="ARBA00022763"/>
    </source>
</evidence>
<dbReference type="Gene3D" id="3.40.960.10">
    <property type="entry name" value="VSR Endonuclease"/>
    <property type="match status" value="1"/>
</dbReference>
<dbReference type="NCBIfam" id="TIGR00632">
    <property type="entry name" value="vsr"/>
    <property type="match status" value="1"/>
</dbReference>
<reference evidence="8" key="1">
    <citation type="journal article" date="2022" name="Int. J. Syst. Evol. Microbiol.">
        <title>Granulimonas faecalis gen. nov., sp. nov., and Leptogranulimonas caecicola gen. nov., sp. nov., novel lactate-producing Atopobiaceae bacteria isolated from mouse intestines, and an emended description of the family Atopobiaceae.</title>
        <authorList>
            <person name="Morinaga K."/>
            <person name="Kusada H."/>
            <person name="Sakamoto S."/>
            <person name="Murakami T."/>
            <person name="Toyoda A."/>
            <person name="Mori H."/>
            <person name="Meng X.Y."/>
            <person name="Takashino M."/>
            <person name="Murotomi K."/>
            <person name="Tamaki H."/>
        </authorList>
    </citation>
    <scope>NUCLEOTIDE SEQUENCE</scope>
    <source>
        <strain evidence="8">OPF53</strain>
    </source>
</reference>
<dbReference type="Proteomes" id="UP001055025">
    <property type="component" value="Unassembled WGS sequence"/>
</dbReference>
<evidence type="ECO:0000313" key="8">
    <source>
        <dbReference type="EMBL" id="GJM54530.1"/>
    </source>
</evidence>
<sequence>MASGIPPASSEAVRHSMQGNRGKNTKPELLVRAHLREAGLTGYRLHWHVAGRPDVAWPGKRVAVMVNGCFWHRCPHCHPSTPATHAEFWAEKFRRNVERDRRNIETLEADGWTVHVVWECQLKKKTVGKTMGELLPQLSRELGKPIKGRLEEGS</sequence>
<comment type="caution">
    <text evidence="8">The sequence shown here is derived from an EMBL/GenBank/DDBJ whole genome shotgun (WGS) entry which is preliminary data.</text>
</comment>
<dbReference type="InterPro" id="IPR011335">
    <property type="entry name" value="Restrct_endonuc-II-like"/>
</dbReference>
<feature type="region of interest" description="Disordered" evidence="7">
    <location>
        <begin position="1"/>
        <end position="26"/>
    </location>
</feature>
<protein>
    <recommendedName>
        <fullName evidence="10">Very short patch repair endonuclease</fullName>
    </recommendedName>
</protein>
<comment type="similarity">
    <text evidence="6">Belongs to the Vsr family.</text>
</comment>
<dbReference type="CDD" id="cd00221">
    <property type="entry name" value="Vsr"/>
    <property type="match status" value="1"/>
</dbReference>
<keyword evidence="5" id="KW-0234">DNA repair</keyword>
<name>A0AAV5AXF7_9ACTN</name>
<evidence type="ECO:0008006" key="10">
    <source>
        <dbReference type="Google" id="ProtNLM"/>
    </source>
</evidence>
<dbReference type="EMBL" id="BQKC01000001">
    <property type="protein sequence ID" value="GJM54530.1"/>
    <property type="molecule type" value="Genomic_DNA"/>
</dbReference>
<accession>A0AAV5AXF7</accession>
<evidence type="ECO:0000256" key="5">
    <source>
        <dbReference type="ARBA" id="ARBA00023204"/>
    </source>
</evidence>
<dbReference type="AlphaFoldDB" id="A0AAV5AXF7"/>
<keyword evidence="9" id="KW-1185">Reference proteome</keyword>
<keyword evidence="4" id="KW-0378">Hydrolase</keyword>
<dbReference type="GO" id="GO:0016787">
    <property type="term" value="F:hydrolase activity"/>
    <property type="evidence" value="ECO:0007669"/>
    <property type="project" value="UniProtKB-KW"/>
</dbReference>
<dbReference type="GO" id="GO:0004519">
    <property type="term" value="F:endonuclease activity"/>
    <property type="evidence" value="ECO:0007669"/>
    <property type="project" value="UniProtKB-KW"/>
</dbReference>
<dbReference type="InterPro" id="IPR004603">
    <property type="entry name" value="DNA_mismatch_endonuc_vsr"/>
</dbReference>
<keyword evidence="3" id="KW-0227">DNA damage</keyword>
<dbReference type="GO" id="GO:0006298">
    <property type="term" value="P:mismatch repair"/>
    <property type="evidence" value="ECO:0007669"/>
    <property type="project" value="InterPro"/>
</dbReference>
<evidence type="ECO:0000256" key="7">
    <source>
        <dbReference type="SAM" id="MobiDB-lite"/>
    </source>
</evidence>
<dbReference type="RefSeq" id="WP_204406905.1">
    <property type="nucleotide sequence ID" value="NZ_BQKC01000001.1"/>
</dbReference>
<proteinExistence type="inferred from homology"/>
<evidence type="ECO:0000256" key="2">
    <source>
        <dbReference type="ARBA" id="ARBA00022759"/>
    </source>
</evidence>
<dbReference type="SUPFAM" id="SSF52980">
    <property type="entry name" value="Restriction endonuclease-like"/>
    <property type="match status" value="1"/>
</dbReference>
<evidence type="ECO:0000313" key="9">
    <source>
        <dbReference type="Proteomes" id="UP001055025"/>
    </source>
</evidence>
<organism evidence="8 9">
    <name type="scientific">Granulimonas faecalis</name>
    <dbReference type="NCBI Taxonomy" id="2894155"/>
    <lineage>
        <taxon>Bacteria</taxon>
        <taxon>Bacillati</taxon>
        <taxon>Actinomycetota</taxon>
        <taxon>Coriobacteriia</taxon>
        <taxon>Coriobacteriales</taxon>
        <taxon>Kribbibacteriaceae</taxon>
        <taxon>Granulimonas</taxon>
    </lineage>
</organism>
<evidence type="ECO:0000256" key="1">
    <source>
        <dbReference type="ARBA" id="ARBA00022722"/>
    </source>
</evidence>
<gene>
    <name evidence="8" type="ORF">ATOP_01850</name>
</gene>
<evidence type="ECO:0000256" key="6">
    <source>
        <dbReference type="ARBA" id="ARBA00029466"/>
    </source>
</evidence>
<evidence type="ECO:0000256" key="4">
    <source>
        <dbReference type="ARBA" id="ARBA00022801"/>
    </source>
</evidence>